<dbReference type="PANTHER" id="PTHR33639:SF2">
    <property type="entry name" value="DUF393 DOMAIN-CONTAINING PROTEIN"/>
    <property type="match status" value="1"/>
</dbReference>
<evidence type="ECO:0000313" key="2">
    <source>
        <dbReference type="Proteomes" id="UP000273145"/>
    </source>
</evidence>
<accession>A0A3Q8SDK2</accession>
<proteinExistence type="predicted"/>
<dbReference type="InterPro" id="IPR052927">
    <property type="entry name" value="DCC_oxidoreductase"/>
</dbReference>
<dbReference type="AlphaFoldDB" id="A0A3Q8SDK2"/>
<gene>
    <name evidence="1" type="ORF">EIM92_20840</name>
</gene>
<dbReference type="RefSeq" id="WP_125084477.1">
    <property type="nucleotide sequence ID" value="NZ_CP034248.1"/>
</dbReference>
<sequence>MTRKMEQTQSVVLFDGVCHLCQGAVKFIINRDPGHRFRFASLQSEAGRRILQDSQNPEISSERVDTIVLYQNGAYYTRSSAALRIAKGLKFPWPLAYGFIIVPRFIRDAVYRVVAANRYRWFGKDDSCLVPNLENKARFLQDG</sequence>
<dbReference type="OrthoDB" id="9785438at2"/>
<dbReference type="InterPro" id="IPR007263">
    <property type="entry name" value="DCC1-like"/>
</dbReference>
<reference evidence="1 2" key="1">
    <citation type="submission" date="2018-11" db="EMBL/GenBank/DDBJ databases">
        <title>Genome sequencing of Paenibacillus lentus DSM25539(T).</title>
        <authorList>
            <person name="Kook J.-K."/>
            <person name="Park S.-N."/>
            <person name="Lim Y.K."/>
        </authorList>
    </citation>
    <scope>NUCLEOTIDE SEQUENCE [LARGE SCALE GENOMIC DNA]</scope>
    <source>
        <strain evidence="1 2">DSM 25539</strain>
    </source>
</reference>
<name>A0A3Q8SDK2_9BACL</name>
<dbReference type="PANTHER" id="PTHR33639">
    <property type="entry name" value="THIOL-DISULFIDE OXIDOREDUCTASE DCC"/>
    <property type="match status" value="1"/>
</dbReference>
<keyword evidence="2" id="KW-1185">Reference proteome</keyword>
<dbReference type="Pfam" id="PF04134">
    <property type="entry name" value="DCC1-like"/>
    <property type="match status" value="1"/>
</dbReference>
<dbReference type="KEGG" id="plen:EIM92_20840"/>
<protein>
    <submittedName>
        <fullName evidence="1">Thiol-disulfide oxidoreductase DCC family protein</fullName>
    </submittedName>
</protein>
<dbReference type="GO" id="GO:0015035">
    <property type="term" value="F:protein-disulfide reductase activity"/>
    <property type="evidence" value="ECO:0007669"/>
    <property type="project" value="InterPro"/>
</dbReference>
<dbReference type="Proteomes" id="UP000273145">
    <property type="component" value="Chromosome"/>
</dbReference>
<organism evidence="1 2">
    <name type="scientific">Paenibacillus lentus</name>
    <dbReference type="NCBI Taxonomy" id="1338368"/>
    <lineage>
        <taxon>Bacteria</taxon>
        <taxon>Bacillati</taxon>
        <taxon>Bacillota</taxon>
        <taxon>Bacilli</taxon>
        <taxon>Bacillales</taxon>
        <taxon>Paenibacillaceae</taxon>
        <taxon>Paenibacillus</taxon>
    </lineage>
</organism>
<evidence type="ECO:0000313" key="1">
    <source>
        <dbReference type="EMBL" id="AZK48319.1"/>
    </source>
</evidence>
<dbReference type="EMBL" id="CP034248">
    <property type="protein sequence ID" value="AZK48319.1"/>
    <property type="molecule type" value="Genomic_DNA"/>
</dbReference>